<dbReference type="Pfam" id="PF13607">
    <property type="entry name" value="Succ_CoA_lig"/>
    <property type="match status" value="1"/>
</dbReference>
<dbReference type="Gene3D" id="3.40.630.30">
    <property type="match status" value="1"/>
</dbReference>
<dbReference type="InterPro" id="IPR036291">
    <property type="entry name" value="NAD(P)-bd_dom_sf"/>
</dbReference>
<dbReference type="InterPro" id="IPR013815">
    <property type="entry name" value="ATP_grasp_subdomain_1"/>
</dbReference>
<feature type="domain" description="N-acetyltransferase" evidence="1">
    <location>
        <begin position="21"/>
        <end position="175"/>
    </location>
</feature>
<reference evidence="2 3" key="1">
    <citation type="submission" date="2016-12" db="EMBL/GenBank/DDBJ databases">
        <title>The draft genome sequence of Actinophytocola xinjiangensis.</title>
        <authorList>
            <person name="Wang W."/>
            <person name="Yuan L."/>
        </authorList>
    </citation>
    <scope>NUCLEOTIDE SEQUENCE [LARGE SCALE GENOMIC DNA]</scope>
    <source>
        <strain evidence="2 3">CGMCC 4.4663</strain>
    </source>
</reference>
<dbReference type="InterPro" id="IPR016181">
    <property type="entry name" value="Acyl_CoA_acyltransferase"/>
</dbReference>
<dbReference type="SUPFAM" id="SSF56059">
    <property type="entry name" value="Glutathione synthetase ATP-binding domain-like"/>
    <property type="match status" value="1"/>
</dbReference>
<dbReference type="SUPFAM" id="SSF55729">
    <property type="entry name" value="Acyl-CoA N-acyltransferases (Nat)"/>
    <property type="match status" value="1"/>
</dbReference>
<dbReference type="SUPFAM" id="SSF52210">
    <property type="entry name" value="Succinyl-CoA synthetase domains"/>
    <property type="match status" value="2"/>
</dbReference>
<dbReference type="PROSITE" id="PS51186">
    <property type="entry name" value="GNAT"/>
    <property type="match status" value="1"/>
</dbReference>
<dbReference type="Pfam" id="PF13549">
    <property type="entry name" value="ATP-grasp_5"/>
    <property type="match status" value="1"/>
</dbReference>
<dbReference type="GO" id="GO:0043758">
    <property type="term" value="F:acetate-CoA ligase (ADP-forming) activity"/>
    <property type="evidence" value="ECO:0007669"/>
    <property type="project" value="InterPro"/>
</dbReference>
<dbReference type="InterPro" id="IPR032875">
    <property type="entry name" value="Succ_CoA_lig_flav_dom"/>
</dbReference>
<evidence type="ECO:0000259" key="1">
    <source>
        <dbReference type="PROSITE" id="PS51186"/>
    </source>
</evidence>
<gene>
    <name evidence="2" type="ORF">BLA60_15095</name>
</gene>
<dbReference type="Pfam" id="PF19045">
    <property type="entry name" value="Ligase_CoA_2"/>
    <property type="match status" value="1"/>
</dbReference>
<dbReference type="InterPro" id="IPR000182">
    <property type="entry name" value="GNAT_dom"/>
</dbReference>
<comment type="caution">
    <text evidence="2">The sequence shown here is derived from an EMBL/GenBank/DDBJ whole genome shotgun (WGS) entry which is preliminary data.</text>
</comment>
<accession>A0A7Z0WMX9</accession>
<dbReference type="InterPro" id="IPR016102">
    <property type="entry name" value="Succinyl-CoA_synth-like"/>
</dbReference>
<dbReference type="GO" id="GO:0005524">
    <property type="term" value="F:ATP binding"/>
    <property type="evidence" value="ECO:0007669"/>
    <property type="project" value="InterPro"/>
</dbReference>
<evidence type="ECO:0000313" key="3">
    <source>
        <dbReference type="Proteomes" id="UP000185696"/>
    </source>
</evidence>
<evidence type="ECO:0000313" key="2">
    <source>
        <dbReference type="EMBL" id="OLF10512.1"/>
    </source>
</evidence>
<dbReference type="GO" id="GO:0016747">
    <property type="term" value="F:acyltransferase activity, transferring groups other than amino-acyl groups"/>
    <property type="evidence" value="ECO:0007669"/>
    <property type="project" value="InterPro"/>
</dbReference>
<proteinExistence type="predicted"/>
<dbReference type="InterPro" id="IPR003781">
    <property type="entry name" value="CoA-bd"/>
</dbReference>
<dbReference type="Pfam" id="PF13380">
    <property type="entry name" value="CoA_binding_2"/>
    <property type="match status" value="1"/>
</dbReference>
<dbReference type="InterPro" id="IPR043938">
    <property type="entry name" value="Ligase_CoA_dom"/>
</dbReference>
<dbReference type="CDD" id="cd04301">
    <property type="entry name" value="NAT_SF"/>
    <property type="match status" value="1"/>
</dbReference>
<dbReference type="Pfam" id="PF00583">
    <property type="entry name" value="Acetyltransf_1"/>
    <property type="match status" value="1"/>
</dbReference>
<dbReference type="PANTHER" id="PTHR42793:SF1">
    <property type="entry name" value="PEPTIDYL-LYSINE N-ACETYLTRANSFERASE PATZ"/>
    <property type="match status" value="1"/>
</dbReference>
<dbReference type="AlphaFoldDB" id="A0A7Z0WMX9"/>
<dbReference type="Gene3D" id="3.30.1490.20">
    <property type="entry name" value="ATP-grasp fold, A domain"/>
    <property type="match status" value="1"/>
</dbReference>
<dbReference type="Proteomes" id="UP000185696">
    <property type="component" value="Unassembled WGS sequence"/>
</dbReference>
<dbReference type="Gene3D" id="3.40.50.261">
    <property type="entry name" value="Succinyl-CoA synthetase domains"/>
    <property type="match status" value="2"/>
</dbReference>
<dbReference type="EMBL" id="MSIF01000006">
    <property type="protein sequence ID" value="OLF10512.1"/>
    <property type="molecule type" value="Genomic_DNA"/>
</dbReference>
<dbReference type="OrthoDB" id="190266at2"/>
<protein>
    <submittedName>
        <fullName evidence="2">Acyl-CoA synthetase</fullName>
    </submittedName>
</protein>
<keyword evidence="3" id="KW-1185">Reference proteome</keyword>
<organism evidence="2 3">
    <name type="scientific">Actinophytocola xinjiangensis</name>
    <dbReference type="NCBI Taxonomy" id="485602"/>
    <lineage>
        <taxon>Bacteria</taxon>
        <taxon>Bacillati</taxon>
        <taxon>Actinomycetota</taxon>
        <taxon>Actinomycetes</taxon>
        <taxon>Pseudonocardiales</taxon>
        <taxon>Pseudonocardiaceae</taxon>
    </lineage>
</organism>
<name>A0A7Z0WMX9_9PSEU</name>
<dbReference type="RefSeq" id="WP_075133501.1">
    <property type="nucleotide sequence ID" value="NZ_MSIF01000006.1"/>
</dbReference>
<dbReference type="Gene3D" id="3.30.470.20">
    <property type="entry name" value="ATP-grasp fold, B domain"/>
    <property type="match status" value="1"/>
</dbReference>
<dbReference type="PANTHER" id="PTHR42793">
    <property type="entry name" value="COA BINDING DOMAIN CONTAINING PROTEIN"/>
    <property type="match status" value="1"/>
</dbReference>
<sequence length="889" mass="91968">MIVTGARDSGVHAVLTDGRIVSLRELDTADTEAVRELHRRLSGEDRYLRFFGAAADSTLNSVAGLVSRGTDDRNAALGGYLGGRLIGVANYEVLADRTSAEVAMVVDGAVQARGLGTLLLEHLASIARRHGVVRFVAEVLAENRRMIQVFRDAGLPYRMTEEGPERHVEISLRTDERYAAAVDERDRVSDVASLASVLCPASVAVVGAGRRPGSVGHAVLRNLLDGDFTGTLVAVNPHADRIAGVACWPSVAELPTPVELAVVCVPAGAVPEVVEQCGRRGVRAVVVVSAGLSGTPLAARILASVRRHGMRLVGPNCVGVVNTGPGVRLDATFTRGHVPRGTVGVVTQSGGVGIALIESLRHLGLGVSTVVSTGDKYDVSGNDLLLWWRHDPNTSAAVLYLESFGNPRKFSRLAQGLAHTTPVLAVRSAASDEAQAAAESHTAAAATPTVTRDALFEQAGVIALDAISEVVDTLAALAWQPLPAGDRVVILSNAGGAGVLAADACVRAGLRLPAPGEGTRERLAALLPAQASVANPVDTTAGVSAEVLGSCLRVLLADQDIDAVLVTGVPTALGDPFTAVAGIAADRTKPVLVARPGQLETVTALVATGGGPPATASYADPAAASAVLGRVTRYATWRRARSGAVLTPDPARLAEATTLVREFLTASPGGGWLGPAATVRLLGLFGVPTVSTVEAGTAGQAAAVQAELGGPVVLKAIVTGVLHKSRAGGVLVDLRDESAVRDAFATFAGRFGKRLRGVTVQPMVEPGRELIVGVSSDEVFGPLVVFGLGGTDTDLIADRVARLTPVTEVDADRMVHGLRCSKTLFGPLPTNGLVDILTRTSCLADALPEVTELDLNPVVVSQAGCQVLDARVRLAPREPVDPLLRGLRT</sequence>
<dbReference type="Gene3D" id="3.40.50.720">
    <property type="entry name" value="NAD(P)-binding Rossmann-like Domain"/>
    <property type="match status" value="1"/>
</dbReference>
<dbReference type="SUPFAM" id="SSF51735">
    <property type="entry name" value="NAD(P)-binding Rossmann-fold domains"/>
    <property type="match status" value="1"/>
</dbReference>
<dbReference type="SMART" id="SM00881">
    <property type="entry name" value="CoA_binding"/>
    <property type="match status" value="1"/>
</dbReference>